<protein>
    <submittedName>
        <fullName evidence="9">ATP-dependent RNA helicase HelY</fullName>
        <ecNumber evidence="9">3.6.4.-</ecNumber>
    </submittedName>
</protein>
<dbReference type="PANTHER" id="PTHR12131:SF1">
    <property type="entry name" value="ATP-DEPENDENT RNA HELICASE SUPV3L1, MITOCHONDRIAL-RELATED"/>
    <property type="match status" value="1"/>
</dbReference>
<dbReference type="SMART" id="SM00487">
    <property type="entry name" value="DEXDc"/>
    <property type="match status" value="1"/>
</dbReference>
<dbReference type="Pfam" id="PF08148">
    <property type="entry name" value="DSHCT"/>
    <property type="match status" value="1"/>
</dbReference>
<comment type="caution">
    <text evidence="9">The sequence shown here is derived from an EMBL/GenBank/DDBJ whole genome shotgun (WGS) entry which is preliminary data.</text>
</comment>
<dbReference type="PANTHER" id="PTHR12131">
    <property type="entry name" value="ATP-DEPENDENT RNA AND DNA HELICASE"/>
    <property type="match status" value="1"/>
</dbReference>
<keyword evidence="4" id="KW-0067">ATP-binding</keyword>
<evidence type="ECO:0000256" key="1">
    <source>
        <dbReference type="ARBA" id="ARBA00022741"/>
    </source>
</evidence>
<evidence type="ECO:0000256" key="2">
    <source>
        <dbReference type="ARBA" id="ARBA00022801"/>
    </source>
</evidence>
<dbReference type="EMBL" id="JAAMOZ010000001">
    <property type="protein sequence ID" value="NIH57053.1"/>
    <property type="molecule type" value="Genomic_DNA"/>
</dbReference>
<feature type="domain" description="Helicase ATP-binding" evidence="7">
    <location>
        <begin position="34"/>
        <end position="192"/>
    </location>
</feature>
<dbReference type="Gene3D" id="3.40.50.300">
    <property type="entry name" value="P-loop containing nucleotide triphosphate hydrolases"/>
    <property type="match status" value="2"/>
</dbReference>
<dbReference type="InterPro" id="IPR027417">
    <property type="entry name" value="P-loop_NTPase"/>
</dbReference>
<dbReference type="Proteomes" id="UP000749311">
    <property type="component" value="Unassembled WGS sequence"/>
</dbReference>
<organism evidence="9 10">
    <name type="scientific">Brooklawnia cerclae</name>
    <dbReference type="NCBI Taxonomy" id="349934"/>
    <lineage>
        <taxon>Bacteria</taxon>
        <taxon>Bacillati</taxon>
        <taxon>Actinomycetota</taxon>
        <taxon>Actinomycetes</taxon>
        <taxon>Propionibacteriales</taxon>
        <taxon>Propionibacteriaceae</taxon>
        <taxon>Brooklawnia</taxon>
    </lineage>
</organism>
<dbReference type="InterPro" id="IPR050699">
    <property type="entry name" value="RNA-DNA_Helicase"/>
</dbReference>
<sequence length="921" mass="102419">MTETPDGERRSAGLVDEFASGYGFAFDDFQSTACRHLTEGRGVLVAAPTGSGKTVVGEFACWLAVESGRKCFYTTPIKALSNQKFHDLAARLGADRVGLLTGDTSINPEADVVVMTTEVLRNMIYARSRTLEGLGFVVMDEVHYLADRFRGAVWEEVILGLAADVRLVCLSATVSNAEEFGEWLDEVRGGMEVVVSERRPVPLFQHVLVGRRLYDLFDQQAPTQVPLPGARADVNPQLARLAREESRLVRDDRRRPRGRRERRRIEDGYAARQGSQAPTRVRPPRRDGAVEALAERNLLPAIFFVFSRQGCDQAVRQLLGSGIDLATRDERVRLLEIAERHAGALSEADRRALDWETFTEALGRGIAAHHAGLLPAFKAIVEEGFVQGLIKVVFATETLALGINMPARTVVIEKLVKYNGETHADLTPGEYTQLTGRAGRRGIDTEGHAVVFWQPGLDPRALAGLASRRTYPLRSSFAPTYNMAVNLVGSVGRRQARALLEQSFAQFQADRQVVTMARQATQQSEKAEALWEQAQCDRGDFREYARLREHVKQLEGELVRLRRRDHRAELADALAALEPGDVFWIPAGKHQGWAAVILPGNRNTPEPRVMTYDRQIVQISERDVNEVVRPISRVRIPRRFDPHSAADRRALGNSLQARAETLGSRPPRAEHTRPDEALADEVAELRTQVRAHPCHDCPHREEHARYAEEAVRLERSHDETRLKTRAKVNSIAARFDRVCGVLDSLGYLEGDHVTESGAMLARLYNELDLVVAQCVRQGVFDGLSVPQLAAVLSSLVFEARHTDARTPHRMPDDESEAAQVAVRAMWRDIVTVERDNRVDRSPMPDIGFAEPAYAWAAGESLAIVLSRSQLPAGDFVRWVRQVVDLAGQIAQAPGTGALARSCRQVVGAMRRDIVDFDPDED</sequence>
<evidence type="ECO:0000259" key="8">
    <source>
        <dbReference type="PROSITE" id="PS51194"/>
    </source>
</evidence>
<name>A0ABX0SIA3_9ACTN</name>
<keyword evidence="1" id="KW-0547">Nucleotide-binding</keyword>
<dbReference type="PROSITE" id="PS51192">
    <property type="entry name" value="HELICASE_ATP_BIND_1"/>
    <property type="match status" value="1"/>
</dbReference>
<proteinExistence type="predicted"/>
<dbReference type="Pfam" id="PF26090">
    <property type="entry name" value="SH3_HelY"/>
    <property type="match status" value="1"/>
</dbReference>
<keyword evidence="10" id="KW-1185">Reference proteome</keyword>
<keyword evidence="3 9" id="KW-0347">Helicase</keyword>
<evidence type="ECO:0000259" key="7">
    <source>
        <dbReference type="PROSITE" id="PS51192"/>
    </source>
</evidence>
<accession>A0ABX0SIA3</accession>
<dbReference type="RefSeq" id="WP_167166462.1">
    <property type="nucleotide sequence ID" value="NZ_BAAAOO010000011.1"/>
</dbReference>
<gene>
    <name evidence="9" type="ORF">FB473_001698</name>
</gene>
<dbReference type="SMART" id="SM00490">
    <property type="entry name" value="HELICc"/>
    <property type="match status" value="1"/>
</dbReference>
<feature type="domain" description="Helicase C-terminal" evidence="8">
    <location>
        <begin position="285"/>
        <end position="489"/>
    </location>
</feature>
<dbReference type="SMART" id="SM01142">
    <property type="entry name" value="DSHCT"/>
    <property type="match status" value="1"/>
</dbReference>
<dbReference type="PROSITE" id="PS51194">
    <property type="entry name" value="HELICASE_CTER"/>
    <property type="match status" value="1"/>
</dbReference>
<dbReference type="EC" id="3.6.4.-" evidence="9"/>
<evidence type="ECO:0000313" key="10">
    <source>
        <dbReference type="Proteomes" id="UP000749311"/>
    </source>
</evidence>
<evidence type="ECO:0000313" key="9">
    <source>
        <dbReference type="EMBL" id="NIH57053.1"/>
    </source>
</evidence>
<reference evidence="9 10" key="1">
    <citation type="submission" date="2020-02" db="EMBL/GenBank/DDBJ databases">
        <title>Sequencing the genomes of 1000 actinobacteria strains.</title>
        <authorList>
            <person name="Klenk H.-P."/>
        </authorList>
    </citation>
    <scope>NUCLEOTIDE SEQUENCE [LARGE SCALE GENOMIC DNA]</scope>
    <source>
        <strain evidence="9 10">DSM 19609</strain>
    </source>
</reference>
<dbReference type="Pfam" id="PF00271">
    <property type="entry name" value="Helicase_C"/>
    <property type="match status" value="1"/>
</dbReference>
<dbReference type="GO" id="GO:0004386">
    <property type="term" value="F:helicase activity"/>
    <property type="evidence" value="ECO:0007669"/>
    <property type="project" value="UniProtKB-KW"/>
</dbReference>
<feature type="region of interest" description="Disordered" evidence="6">
    <location>
        <begin position="249"/>
        <end position="285"/>
    </location>
</feature>
<evidence type="ECO:0000256" key="6">
    <source>
        <dbReference type="SAM" id="MobiDB-lite"/>
    </source>
</evidence>
<dbReference type="SUPFAM" id="SSF52540">
    <property type="entry name" value="P-loop containing nucleoside triphosphate hydrolases"/>
    <property type="match status" value="1"/>
</dbReference>
<dbReference type="InterPro" id="IPR014001">
    <property type="entry name" value="Helicase_ATP-bd"/>
</dbReference>
<evidence type="ECO:0000256" key="3">
    <source>
        <dbReference type="ARBA" id="ARBA00022806"/>
    </source>
</evidence>
<dbReference type="Pfam" id="PF00270">
    <property type="entry name" value="DEAD"/>
    <property type="match status" value="1"/>
</dbReference>
<dbReference type="InterPro" id="IPR012961">
    <property type="entry name" value="Ski2/MTR4_C"/>
</dbReference>
<dbReference type="InterPro" id="IPR001650">
    <property type="entry name" value="Helicase_C-like"/>
</dbReference>
<dbReference type="CDD" id="cd18795">
    <property type="entry name" value="SF2_C_Ski2"/>
    <property type="match status" value="1"/>
</dbReference>
<evidence type="ECO:0000256" key="5">
    <source>
        <dbReference type="SAM" id="Coils"/>
    </source>
</evidence>
<keyword evidence="5" id="KW-0175">Coiled coil</keyword>
<dbReference type="InterPro" id="IPR058621">
    <property type="entry name" value="SH3_HelY"/>
</dbReference>
<evidence type="ECO:0000256" key="4">
    <source>
        <dbReference type="ARBA" id="ARBA00022840"/>
    </source>
</evidence>
<keyword evidence="2 9" id="KW-0378">Hydrolase</keyword>
<dbReference type="Gene3D" id="1.10.3380.30">
    <property type="match status" value="1"/>
</dbReference>
<dbReference type="GO" id="GO:0016787">
    <property type="term" value="F:hydrolase activity"/>
    <property type="evidence" value="ECO:0007669"/>
    <property type="project" value="UniProtKB-KW"/>
</dbReference>
<feature type="coiled-coil region" evidence="5">
    <location>
        <begin position="544"/>
        <end position="571"/>
    </location>
</feature>
<dbReference type="InterPro" id="IPR011545">
    <property type="entry name" value="DEAD/DEAH_box_helicase_dom"/>
</dbReference>